<comment type="caution">
    <text evidence="2">The sequence shown here is derived from an EMBL/GenBank/DDBJ whole genome shotgun (WGS) entry which is preliminary data.</text>
</comment>
<feature type="transmembrane region" description="Helical" evidence="1">
    <location>
        <begin position="64"/>
        <end position="83"/>
    </location>
</feature>
<dbReference type="RefSeq" id="WP_314206921.1">
    <property type="nucleotide sequence ID" value="NZ_JAVTLL010000037.1"/>
</dbReference>
<dbReference type="EMBL" id="JAVTLL010000037">
    <property type="protein sequence ID" value="MDT7846635.1"/>
    <property type="molecule type" value="Genomic_DNA"/>
</dbReference>
<proteinExistence type="predicted"/>
<accession>A0ABU3M561</accession>
<protein>
    <submittedName>
        <fullName evidence="2">Uncharacterized protein</fullName>
    </submittedName>
</protein>
<reference evidence="3" key="1">
    <citation type="submission" date="2023-07" db="EMBL/GenBank/DDBJ databases">
        <title>Draft genome sequence of the endophytic actinobacterium Streptomyces justiciae WPN32, a potential antibiotic producer.</title>
        <authorList>
            <person name="Yasawong M."/>
            <person name="Pana W."/>
            <person name="Ganta P."/>
            <person name="Santapan N."/>
            <person name="Songngamsuk T."/>
            <person name="Phatcharaharikarn M."/>
            <person name="Kerdtoob S."/>
            <person name="Nantapong N."/>
        </authorList>
    </citation>
    <scope>NUCLEOTIDE SEQUENCE [LARGE SCALE GENOMIC DNA]</scope>
    <source>
        <strain evidence="3">WPN32</strain>
    </source>
</reference>
<keyword evidence="1" id="KW-0472">Membrane</keyword>
<evidence type="ECO:0000256" key="1">
    <source>
        <dbReference type="SAM" id="Phobius"/>
    </source>
</evidence>
<sequence length="84" mass="9164">MPLLLLLLGLGGVVWGGRLAFNVRGAAEASAERARVNTELMAAAKNILDPPRSMWTVRRFRVQGARVFLAGLALLVAAFFEVWL</sequence>
<name>A0ABU3M561_9ACTN</name>
<dbReference type="Proteomes" id="UP001257948">
    <property type="component" value="Unassembled WGS sequence"/>
</dbReference>
<organism evidence="2 3">
    <name type="scientific">Streptomyces justiciae</name>
    <dbReference type="NCBI Taxonomy" id="2780140"/>
    <lineage>
        <taxon>Bacteria</taxon>
        <taxon>Bacillati</taxon>
        <taxon>Actinomycetota</taxon>
        <taxon>Actinomycetes</taxon>
        <taxon>Kitasatosporales</taxon>
        <taxon>Streptomycetaceae</taxon>
        <taxon>Streptomyces</taxon>
    </lineage>
</organism>
<keyword evidence="3" id="KW-1185">Reference proteome</keyword>
<keyword evidence="1" id="KW-1133">Transmembrane helix</keyword>
<keyword evidence="1" id="KW-0812">Transmembrane</keyword>
<evidence type="ECO:0000313" key="2">
    <source>
        <dbReference type="EMBL" id="MDT7846635.1"/>
    </source>
</evidence>
<gene>
    <name evidence="2" type="ORF">RQC66_38555</name>
</gene>
<evidence type="ECO:0000313" key="3">
    <source>
        <dbReference type="Proteomes" id="UP001257948"/>
    </source>
</evidence>